<dbReference type="Proteomes" id="UP000034588">
    <property type="component" value="Unassembled WGS sequence"/>
</dbReference>
<dbReference type="SUPFAM" id="SSF51283">
    <property type="entry name" value="dUTPase-like"/>
    <property type="match status" value="1"/>
</dbReference>
<dbReference type="NCBIfam" id="NF001862">
    <property type="entry name" value="PRK00601.1"/>
    <property type="match status" value="1"/>
</dbReference>
<dbReference type="InterPro" id="IPR008181">
    <property type="entry name" value="dUTPase"/>
</dbReference>
<dbReference type="Gene3D" id="2.70.40.10">
    <property type="match status" value="1"/>
</dbReference>
<evidence type="ECO:0000313" key="8">
    <source>
        <dbReference type="Proteomes" id="UP000034588"/>
    </source>
</evidence>
<dbReference type="PATRIC" id="fig|1618448.3.peg.302"/>
<evidence type="ECO:0000256" key="3">
    <source>
        <dbReference type="ARBA" id="ARBA00022801"/>
    </source>
</evidence>
<dbReference type="PANTHER" id="PTHR11241">
    <property type="entry name" value="DEOXYURIDINE 5'-TRIPHOSPHATE NUCLEOTIDOHYDROLASE"/>
    <property type="match status" value="1"/>
</dbReference>
<evidence type="ECO:0000313" key="7">
    <source>
        <dbReference type="EMBL" id="KKW13064.1"/>
    </source>
</evidence>
<keyword evidence="4" id="KW-0546">Nucleotide metabolism</keyword>
<evidence type="ECO:0000256" key="5">
    <source>
        <dbReference type="ARBA" id="ARBA00047686"/>
    </source>
</evidence>
<dbReference type="GO" id="GO:0004170">
    <property type="term" value="F:dUTP diphosphatase activity"/>
    <property type="evidence" value="ECO:0007669"/>
    <property type="project" value="UniProtKB-EC"/>
</dbReference>
<evidence type="ECO:0000256" key="4">
    <source>
        <dbReference type="ARBA" id="ARBA00023080"/>
    </source>
</evidence>
<sequence>MSNLFPWQTSAIKIYTEGQATLNPPCRWTSGSVGLDLVADILEPQLIIPGYRYRIPTGLAIELPHGLEGQLRARSSLGEQGLVVLNSPNTIDSDFRGIIRVPIIMLPDWRENPVCSATIEPGERFAQLVIAPVWVGDTETVPSIEMLSATERGAGGFGSTGR</sequence>
<comment type="similarity">
    <text evidence="1">Belongs to the dUTPase family.</text>
</comment>
<dbReference type="InterPro" id="IPR036157">
    <property type="entry name" value="dUTPase-like_sf"/>
</dbReference>
<accession>A0A0G1Z2Q9</accession>
<dbReference type="GO" id="GO:0006226">
    <property type="term" value="P:dUMP biosynthetic process"/>
    <property type="evidence" value="ECO:0007669"/>
    <property type="project" value="InterPro"/>
</dbReference>
<gene>
    <name evidence="7" type="ORF">UY48_C0005G0020</name>
</gene>
<dbReference type="PANTHER" id="PTHR11241:SF0">
    <property type="entry name" value="DEOXYURIDINE 5'-TRIPHOSPHATE NUCLEOTIDOHYDROLASE"/>
    <property type="match status" value="1"/>
</dbReference>
<dbReference type="Pfam" id="PF00692">
    <property type="entry name" value="dUTPase"/>
    <property type="match status" value="1"/>
</dbReference>
<protein>
    <recommendedName>
        <fullName evidence="2">dUTP diphosphatase</fullName>
        <ecNumber evidence="2">3.6.1.23</ecNumber>
    </recommendedName>
</protein>
<dbReference type="GO" id="GO:0046081">
    <property type="term" value="P:dUTP catabolic process"/>
    <property type="evidence" value="ECO:0007669"/>
    <property type="project" value="InterPro"/>
</dbReference>
<dbReference type="InterPro" id="IPR029054">
    <property type="entry name" value="dUTPase-like"/>
</dbReference>
<keyword evidence="3 7" id="KW-0378">Hydrolase</keyword>
<dbReference type="EC" id="3.6.1.23" evidence="2"/>
<dbReference type="EMBL" id="LCQD01000005">
    <property type="protein sequence ID" value="KKW13064.1"/>
    <property type="molecule type" value="Genomic_DNA"/>
</dbReference>
<evidence type="ECO:0000259" key="6">
    <source>
        <dbReference type="Pfam" id="PF00692"/>
    </source>
</evidence>
<evidence type="ECO:0000256" key="1">
    <source>
        <dbReference type="ARBA" id="ARBA00006581"/>
    </source>
</evidence>
<reference evidence="7 8" key="1">
    <citation type="journal article" date="2015" name="Nature">
        <title>rRNA introns, odd ribosomes, and small enigmatic genomes across a large radiation of phyla.</title>
        <authorList>
            <person name="Brown C.T."/>
            <person name="Hug L.A."/>
            <person name="Thomas B.C."/>
            <person name="Sharon I."/>
            <person name="Castelle C.J."/>
            <person name="Singh A."/>
            <person name="Wilkins M.J."/>
            <person name="Williams K.H."/>
            <person name="Banfield J.F."/>
        </authorList>
    </citation>
    <scope>NUCLEOTIDE SEQUENCE [LARGE SCALE GENOMIC DNA]</scope>
</reference>
<feature type="domain" description="dUTPase-like" evidence="6">
    <location>
        <begin position="25"/>
        <end position="161"/>
    </location>
</feature>
<comment type="caution">
    <text evidence="7">The sequence shown here is derived from an EMBL/GenBank/DDBJ whole genome shotgun (WGS) entry which is preliminary data.</text>
</comment>
<proteinExistence type="inferred from homology"/>
<comment type="catalytic activity">
    <reaction evidence="5">
        <text>dUTP + H2O = dUMP + diphosphate + H(+)</text>
        <dbReference type="Rhea" id="RHEA:10248"/>
        <dbReference type="ChEBI" id="CHEBI:15377"/>
        <dbReference type="ChEBI" id="CHEBI:15378"/>
        <dbReference type="ChEBI" id="CHEBI:33019"/>
        <dbReference type="ChEBI" id="CHEBI:61555"/>
        <dbReference type="ChEBI" id="CHEBI:246422"/>
        <dbReference type="EC" id="3.6.1.23"/>
    </reaction>
</comment>
<dbReference type="AlphaFoldDB" id="A0A0G1Z2Q9"/>
<dbReference type="GO" id="GO:0000287">
    <property type="term" value="F:magnesium ion binding"/>
    <property type="evidence" value="ECO:0007669"/>
    <property type="project" value="InterPro"/>
</dbReference>
<evidence type="ECO:0000256" key="2">
    <source>
        <dbReference type="ARBA" id="ARBA00012379"/>
    </source>
</evidence>
<organism evidence="7 8">
    <name type="scientific">Candidatus Gottesmanbacteria bacterium GW2011_GWB1_49_7</name>
    <dbReference type="NCBI Taxonomy" id="1618448"/>
    <lineage>
        <taxon>Bacteria</taxon>
        <taxon>Candidatus Gottesmaniibacteriota</taxon>
    </lineage>
</organism>
<dbReference type="InterPro" id="IPR033704">
    <property type="entry name" value="dUTPase_trimeric"/>
</dbReference>
<name>A0A0G1Z2Q9_9BACT</name>
<dbReference type="CDD" id="cd07557">
    <property type="entry name" value="trimeric_dUTPase"/>
    <property type="match status" value="1"/>
</dbReference>